<gene>
    <name evidence="2" type="ORF">NGM99_19995</name>
</gene>
<comment type="caution">
    <text evidence="2">The sequence shown here is derived from an EMBL/GenBank/DDBJ whole genome shotgun (WGS) entry which is preliminary data.</text>
</comment>
<dbReference type="InterPro" id="IPR009875">
    <property type="entry name" value="PilZ_domain"/>
</dbReference>
<evidence type="ECO:0000259" key="1">
    <source>
        <dbReference type="Pfam" id="PF07238"/>
    </source>
</evidence>
<accession>A0ABT1CB69</accession>
<dbReference type="Proteomes" id="UP001205906">
    <property type="component" value="Unassembled WGS sequence"/>
</dbReference>
<name>A0ABT1CB69_9HYPH</name>
<sequence length="201" mass="22664">MRAAAVEYASAGAERRSFQRVAVKIYGRFMLEDRTEHPCQVIDISPGDVAVRCDRIGEPGERVIAYLDHIGRLEGVLTRRLEDGFAMTVIASDRKKEKIAAQLTWLANKHELDMPEDRRHERVAPRNPLTVLQLLDGRQYRCRVVDVSLSGAAIEVDVKPALDVQVLLGNMRGRVVRHFEDGVAIEFATVQRQETLDAQFS</sequence>
<protein>
    <submittedName>
        <fullName evidence="2">PilZ domain-containing protein</fullName>
    </submittedName>
</protein>
<keyword evidence="3" id="KW-1185">Reference proteome</keyword>
<organism evidence="2 3">
    <name type="scientific">Mesorhizobium liriopis</name>
    <dbReference type="NCBI Taxonomy" id="2953882"/>
    <lineage>
        <taxon>Bacteria</taxon>
        <taxon>Pseudomonadati</taxon>
        <taxon>Pseudomonadota</taxon>
        <taxon>Alphaproteobacteria</taxon>
        <taxon>Hyphomicrobiales</taxon>
        <taxon>Phyllobacteriaceae</taxon>
        <taxon>Mesorhizobium</taxon>
    </lineage>
</organism>
<reference evidence="2 3" key="1">
    <citation type="submission" date="2022-06" db="EMBL/GenBank/DDBJ databases">
        <title>Mesorhizobium sp. strain RP14 Genome sequencing and assembly.</title>
        <authorList>
            <person name="Kim I."/>
        </authorList>
    </citation>
    <scope>NUCLEOTIDE SEQUENCE [LARGE SCALE GENOMIC DNA]</scope>
    <source>
        <strain evidence="3">RP14(2022)</strain>
    </source>
</reference>
<evidence type="ECO:0000313" key="3">
    <source>
        <dbReference type="Proteomes" id="UP001205906"/>
    </source>
</evidence>
<dbReference type="EMBL" id="JAMXQS010000010">
    <property type="protein sequence ID" value="MCO6052072.1"/>
    <property type="molecule type" value="Genomic_DNA"/>
</dbReference>
<dbReference type="RefSeq" id="WP_252822252.1">
    <property type="nucleotide sequence ID" value="NZ_JAMXQS010000010.1"/>
</dbReference>
<proteinExistence type="predicted"/>
<evidence type="ECO:0000313" key="2">
    <source>
        <dbReference type="EMBL" id="MCO6052072.1"/>
    </source>
</evidence>
<feature type="domain" description="PilZ" evidence="1">
    <location>
        <begin position="117"/>
        <end position="193"/>
    </location>
</feature>
<feature type="domain" description="PilZ" evidence="1">
    <location>
        <begin position="14"/>
        <end position="85"/>
    </location>
</feature>
<dbReference type="SUPFAM" id="SSF141371">
    <property type="entry name" value="PilZ domain-like"/>
    <property type="match status" value="2"/>
</dbReference>
<dbReference type="Gene3D" id="2.40.10.220">
    <property type="entry name" value="predicted glycosyltransferase like domains"/>
    <property type="match status" value="2"/>
</dbReference>
<dbReference type="Pfam" id="PF07238">
    <property type="entry name" value="PilZ"/>
    <property type="match status" value="2"/>
</dbReference>